<name>A0A8S5SYG6_9CAUD</name>
<organism evidence="1">
    <name type="scientific">Siphoviridae sp. ctOXk3</name>
    <dbReference type="NCBI Taxonomy" id="2827861"/>
    <lineage>
        <taxon>Viruses</taxon>
        <taxon>Duplodnaviria</taxon>
        <taxon>Heunggongvirae</taxon>
        <taxon>Uroviricota</taxon>
        <taxon>Caudoviricetes</taxon>
    </lineage>
</organism>
<sequence>MRDASGAFLFLFIPSPPQITPILCSKTYSLQILLKFLAFFFGGSKYSSYFCHRL</sequence>
<protein>
    <submittedName>
        <fullName evidence="1">Uncharacterized protein</fullName>
    </submittedName>
</protein>
<dbReference type="EMBL" id="BK032706">
    <property type="protein sequence ID" value="DAF56057.1"/>
    <property type="molecule type" value="Genomic_DNA"/>
</dbReference>
<evidence type="ECO:0000313" key="1">
    <source>
        <dbReference type="EMBL" id="DAF56057.1"/>
    </source>
</evidence>
<accession>A0A8S5SYG6</accession>
<proteinExistence type="predicted"/>
<reference evidence="1" key="1">
    <citation type="journal article" date="2021" name="Proc. Natl. Acad. Sci. U.S.A.">
        <title>A Catalog of Tens of Thousands of Viruses from Human Metagenomes Reveals Hidden Associations with Chronic Diseases.</title>
        <authorList>
            <person name="Tisza M.J."/>
            <person name="Buck C.B."/>
        </authorList>
    </citation>
    <scope>NUCLEOTIDE SEQUENCE</scope>
    <source>
        <strain evidence="1">CtOXk3</strain>
    </source>
</reference>